<evidence type="ECO:0000313" key="2">
    <source>
        <dbReference type="Proteomes" id="UP000193240"/>
    </source>
</evidence>
<protein>
    <recommendedName>
        <fullName evidence="3">F-box domain-containing protein</fullName>
    </recommendedName>
</protein>
<gene>
    <name evidence="1" type="ORF">B5807_05820</name>
</gene>
<proteinExistence type="predicted"/>
<organism evidence="1 2">
    <name type="scientific">Epicoccum nigrum</name>
    <name type="common">Soil fungus</name>
    <name type="synonym">Epicoccum purpurascens</name>
    <dbReference type="NCBI Taxonomy" id="105696"/>
    <lineage>
        <taxon>Eukaryota</taxon>
        <taxon>Fungi</taxon>
        <taxon>Dikarya</taxon>
        <taxon>Ascomycota</taxon>
        <taxon>Pezizomycotina</taxon>
        <taxon>Dothideomycetes</taxon>
        <taxon>Pleosporomycetidae</taxon>
        <taxon>Pleosporales</taxon>
        <taxon>Pleosporineae</taxon>
        <taxon>Didymellaceae</taxon>
        <taxon>Epicoccum</taxon>
    </lineage>
</organism>
<dbReference type="AlphaFoldDB" id="A0A1Y2M0S6"/>
<evidence type="ECO:0000313" key="1">
    <source>
        <dbReference type="EMBL" id="OSS49592.1"/>
    </source>
</evidence>
<sequence length="76" mass="8814">MESANTPTSPLLRLPSELRNKIYAYTFDTPQLWVFIFDRNTVIRTPEPVPSTRRFSTFIALTGTCRQIRAETRLLP</sequence>
<dbReference type="InParanoid" id="A0A1Y2M0S6"/>
<evidence type="ECO:0008006" key="3">
    <source>
        <dbReference type="Google" id="ProtNLM"/>
    </source>
</evidence>
<name>A0A1Y2M0S6_EPING</name>
<reference evidence="1 2" key="1">
    <citation type="journal article" date="2017" name="Genome Announc.">
        <title>Genome sequence of the saprophytic ascomycete Epicoccum nigrum ICMP 19927 strain isolated from New Zealand.</title>
        <authorList>
            <person name="Fokin M."/>
            <person name="Fleetwood D."/>
            <person name="Weir B.S."/>
            <person name="Villas-Boas S.G."/>
        </authorList>
    </citation>
    <scope>NUCLEOTIDE SEQUENCE [LARGE SCALE GENOMIC DNA]</scope>
    <source>
        <strain evidence="1 2">ICMP 19927</strain>
    </source>
</reference>
<dbReference type="InterPro" id="IPR038883">
    <property type="entry name" value="AN11006-like"/>
</dbReference>
<dbReference type="EMBL" id="KZ107843">
    <property type="protein sequence ID" value="OSS49592.1"/>
    <property type="molecule type" value="Genomic_DNA"/>
</dbReference>
<accession>A0A1Y2M0S6</accession>
<dbReference type="PANTHER" id="PTHR42085:SF1">
    <property type="entry name" value="F-BOX DOMAIN-CONTAINING PROTEIN"/>
    <property type="match status" value="1"/>
</dbReference>
<dbReference type="PANTHER" id="PTHR42085">
    <property type="entry name" value="F-BOX DOMAIN-CONTAINING PROTEIN"/>
    <property type="match status" value="1"/>
</dbReference>
<dbReference type="Proteomes" id="UP000193240">
    <property type="component" value="Unassembled WGS sequence"/>
</dbReference>
<keyword evidence="2" id="KW-1185">Reference proteome</keyword>